<evidence type="ECO:0000256" key="1">
    <source>
        <dbReference type="SAM" id="MobiDB-lite"/>
    </source>
</evidence>
<dbReference type="Proteomes" id="UP001054821">
    <property type="component" value="Chromosome 1"/>
</dbReference>
<comment type="caution">
    <text evidence="2">The sequence shown here is derived from an EMBL/GenBank/DDBJ whole genome shotgun (WGS) entry which is preliminary data.</text>
</comment>
<name>A0AAD4WVG9_PRUDU</name>
<proteinExistence type="predicted"/>
<evidence type="ECO:0000313" key="3">
    <source>
        <dbReference type="Proteomes" id="UP001054821"/>
    </source>
</evidence>
<protein>
    <submittedName>
        <fullName evidence="2">Uncharacterized protein</fullName>
    </submittedName>
</protein>
<feature type="region of interest" description="Disordered" evidence="1">
    <location>
        <begin position="93"/>
        <end position="127"/>
    </location>
</feature>
<dbReference type="AlphaFoldDB" id="A0AAD4WVG9"/>
<reference evidence="2 3" key="1">
    <citation type="journal article" date="2022" name="G3 (Bethesda)">
        <title>Whole-genome sequence and methylome profiling of the almond [Prunus dulcis (Mill.) D.A. Webb] cultivar 'Nonpareil'.</title>
        <authorList>
            <person name="D'Amico-Willman K.M."/>
            <person name="Ouma W.Z."/>
            <person name="Meulia T."/>
            <person name="Sideli G.M."/>
            <person name="Gradziel T.M."/>
            <person name="Fresnedo-Ramirez J."/>
        </authorList>
    </citation>
    <scope>NUCLEOTIDE SEQUENCE [LARGE SCALE GENOMIC DNA]</scope>
    <source>
        <strain evidence="2">Clone GOH B32 T37-40</strain>
    </source>
</reference>
<dbReference type="EMBL" id="JAJFAZ020000001">
    <property type="protein sequence ID" value="KAI5349066.1"/>
    <property type="molecule type" value="Genomic_DNA"/>
</dbReference>
<gene>
    <name evidence="2" type="ORF">L3X38_001953</name>
</gene>
<keyword evidence="3" id="KW-1185">Reference proteome</keyword>
<organism evidence="2 3">
    <name type="scientific">Prunus dulcis</name>
    <name type="common">Almond</name>
    <name type="synonym">Amygdalus dulcis</name>
    <dbReference type="NCBI Taxonomy" id="3755"/>
    <lineage>
        <taxon>Eukaryota</taxon>
        <taxon>Viridiplantae</taxon>
        <taxon>Streptophyta</taxon>
        <taxon>Embryophyta</taxon>
        <taxon>Tracheophyta</taxon>
        <taxon>Spermatophyta</taxon>
        <taxon>Magnoliopsida</taxon>
        <taxon>eudicotyledons</taxon>
        <taxon>Gunneridae</taxon>
        <taxon>Pentapetalae</taxon>
        <taxon>rosids</taxon>
        <taxon>fabids</taxon>
        <taxon>Rosales</taxon>
        <taxon>Rosaceae</taxon>
        <taxon>Amygdaloideae</taxon>
        <taxon>Amygdaleae</taxon>
        <taxon>Prunus</taxon>
    </lineage>
</organism>
<feature type="compositionally biased region" description="Low complexity" evidence="1">
    <location>
        <begin position="100"/>
        <end position="109"/>
    </location>
</feature>
<sequence length="127" mass="14570">MWILNSTQFCPPPHLYPYRLLLPQTQSQTRNLVAPPWLAPFQLLQSQAMTPLHPRDHSTTLLLLYPSPCSKLILDALAYSSLRLRLPRFQQLRTPHFRSSEPPSSSNSDPPVPASLQRMRTRLQDGM</sequence>
<accession>A0AAD4WVG9</accession>
<evidence type="ECO:0000313" key="2">
    <source>
        <dbReference type="EMBL" id="KAI5349066.1"/>
    </source>
</evidence>